<keyword evidence="2" id="KW-1185">Reference proteome</keyword>
<name>A0A9P6DV37_9AGAM</name>
<accession>A0A9P6DV37</accession>
<dbReference type="EMBL" id="MU128989">
    <property type="protein sequence ID" value="KAF9512259.1"/>
    <property type="molecule type" value="Genomic_DNA"/>
</dbReference>
<dbReference type="AlphaFoldDB" id="A0A9P6DV37"/>
<sequence>MGAHRCTSLSLHQYFTPHSSLDRKSKQISTQRTSLHFSVKRIKQNCSRSSKIPWRNGLQQDDAIYRTIRTYYFEFQRKTRCDIDRYEILGPDGRLGQNHSMSPSLSLHPLQAMLTSNLCRKNHRMAARISEHHMDLLQSWTLFQARHISPSLIVQ</sequence>
<dbReference type="Proteomes" id="UP000886523">
    <property type="component" value="Unassembled WGS sequence"/>
</dbReference>
<evidence type="ECO:0000313" key="2">
    <source>
        <dbReference type="Proteomes" id="UP000886523"/>
    </source>
</evidence>
<protein>
    <submittedName>
        <fullName evidence="1">Uncharacterized protein</fullName>
    </submittedName>
</protein>
<gene>
    <name evidence="1" type="ORF">BS47DRAFT_1088241</name>
</gene>
<comment type="caution">
    <text evidence="1">The sequence shown here is derived from an EMBL/GenBank/DDBJ whole genome shotgun (WGS) entry which is preliminary data.</text>
</comment>
<evidence type="ECO:0000313" key="1">
    <source>
        <dbReference type="EMBL" id="KAF9512259.1"/>
    </source>
</evidence>
<organism evidence="1 2">
    <name type="scientific">Hydnum rufescens UP504</name>
    <dbReference type="NCBI Taxonomy" id="1448309"/>
    <lineage>
        <taxon>Eukaryota</taxon>
        <taxon>Fungi</taxon>
        <taxon>Dikarya</taxon>
        <taxon>Basidiomycota</taxon>
        <taxon>Agaricomycotina</taxon>
        <taxon>Agaricomycetes</taxon>
        <taxon>Cantharellales</taxon>
        <taxon>Hydnaceae</taxon>
        <taxon>Hydnum</taxon>
    </lineage>
</organism>
<reference evidence="1" key="1">
    <citation type="journal article" date="2020" name="Nat. Commun.">
        <title>Large-scale genome sequencing of mycorrhizal fungi provides insights into the early evolution of symbiotic traits.</title>
        <authorList>
            <person name="Miyauchi S."/>
            <person name="Kiss E."/>
            <person name="Kuo A."/>
            <person name="Drula E."/>
            <person name="Kohler A."/>
            <person name="Sanchez-Garcia M."/>
            <person name="Morin E."/>
            <person name="Andreopoulos B."/>
            <person name="Barry K.W."/>
            <person name="Bonito G."/>
            <person name="Buee M."/>
            <person name="Carver A."/>
            <person name="Chen C."/>
            <person name="Cichocki N."/>
            <person name="Clum A."/>
            <person name="Culley D."/>
            <person name="Crous P.W."/>
            <person name="Fauchery L."/>
            <person name="Girlanda M."/>
            <person name="Hayes R.D."/>
            <person name="Keri Z."/>
            <person name="LaButti K."/>
            <person name="Lipzen A."/>
            <person name="Lombard V."/>
            <person name="Magnuson J."/>
            <person name="Maillard F."/>
            <person name="Murat C."/>
            <person name="Nolan M."/>
            <person name="Ohm R.A."/>
            <person name="Pangilinan J."/>
            <person name="Pereira M.F."/>
            <person name="Perotto S."/>
            <person name="Peter M."/>
            <person name="Pfister S."/>
            <person name="Riley R."/>
            <person name="Sitrit Y."/>
            <person name="Stielow J.B."/>
            <person name="Szollosi G."/>
            <person name="Zifcakova L."/>
            <person name="Stursova M."/>
            <person name="Spatafora J.W."/>
            <person name="Tedersoo L."/>
            <person name="Vaario L.M."/>
            <person name="Yamada A."/>
            <person name="Yan M."/>
            <person name="Wang P."/>
            <person name="Xu J."/>
            <person name="Bruns T."/>
            <person name="Baldrian P."/>
            <person name="Vilgalys R."/>
            <person name="Dunand C."/>
            <person name="Henrissat B."/>
            <person name="Grigoriev I.V."/>
            <person name="Hibbett D."/>
            <person name="Nagy L.G."/>
            <person name="Martin F.M."/>
        </authorList>
    </citation>
    <scope>NUCLEOTIDE SEQUENCE</scope>
    <source>
        <strain evidence="1">UP504</strain>
    </source>
</reference>
<proteinExistence type="predicted"/>